<feature type="binding site" evidence="10">
    <location>
        <position position="467"/>
    </location>
    <ligand>
        <name>substrate</name>
    </ligand>
</feature>
<feature type="binding site" evidence="11">
    <location>
        <position position="185"/>
    </location>
    <ligand>
        <name>thiamine diphosphate</name>
        <dbReference type="ChEBI" id="CHEBI:58937"/>
    </ligand>
</feature>
<dbReference type="Gene3D" id="3.40.50.920">
    <property type="match status" value="1"/>
</dbReference>
<dbReference type="Pfam" id="PF00456">
    <property type="entry name" value="Transketolase_N"/>
    <property type="match status" value="1"/>
</dbReference>
<evidence type="ECO:0000256" key="8">
    <source>
        <dbReference type="NCBIfam" id="TIGR00232"/>
    </source>
</evidence>
<feature type="binding site" evidence="11">
    <location>
        <position position="66"/>
    </location>
    <ligand>
        <name>thiamine diphosphate</name>
        <dbReference type="ChEBI" id="CHEBI:58937"/>
    </ligand>
</feature>
<dbReference type="PANTHER" id="PTHR43522">
    <property type="entry name" value="TRANSKETOLASE"/>
    <property type="match status" value="1"/>
</dbReference>
<evidence type="ECO:0000256" key="7">
    <source>
        <dbReference type="ARBA" id="ARBA00049473"/>
    </source>
</evidence>
<accession>A0A1G9Q006</accession>
<proteinExistence type="inferred from homology"/>
<evidence type="ECO:0000259" key="16">
    <source>
        <dbReference type="SMART" id="SM00861"/>
    </source>
</evidence>
<dbReference type="InterPro" id="IPR005478">
    <property type="entry name" value="Transketolase_bac-like"/>
</dbReference>
<dbReference type="InterPro" id="IPR029061">
    <property type="entry name" value="THDP-binding"/>
</dbReference>
<dbReference type="InterPro" id="IPR005475">
    <property type="entry name" value="Transketolase-like_Pyr-bd"/>
</dbReference>
<dbReference type="GO" id="GO:0005829">
    <property type="term" value="C:cytosol"/>
    <property type="evidence" value="ECO:0007669"/>
    <property type="project" value="TreeGrafter"/>
</dbReference>
<keyword evidence="14" id="KW-0175">Coiled coil</keyword>
<dbReference type="PANTHER" id="PTHR43522:SF2">
    <property type="entry name" value="TRANSKETOLASE 1-RELATED"/>
    <property type="match status" value="1"/>
</dbReference>
<dbReference type="STRING" id="321763.SAMN04488692_1152"/>
<evidence type="ECO:0000256" key="15">
    <source>
        <dbReference type="SAM" id="MobiDB-lite"/>
    </source>
</evidence>
<feature type="binding site" evidence="12">
    <location>
        <position position="155"/>
    </location>
    <ligand>
        <name>Mg(2+)</name>
        <dbReference type="ChEBI" id="CHEBI:18420"/>
    </ligand>
</feature>
<comment type="catalytic activity">
    <reaction evidence="7">
        <text>D-sedoheptulose 7-phosphate + D-glyceraldehyde 3-phosphate = aldehydo-D-ribose 5-phosphate + D-xylulose 5-phosphate</text>
        <dbReference type="Rhea" id="RHEA:10508"/>
        <dbReference type="ChEBI" id="CHEBI:57483"/>
        <dbReference type="ChEBI" id="CHEBI:57737"/>
        <dbReference type="ChEBI" id="CHEBI:58273"/>
        <dbReference type="ChEBI" id="CHEBI:59776"/>
        <dbReference type="EC" id="2.2.1.1"/>
    </reaction>
</comment>
<comment type="cofactor">
    <cofactor evidence="11">
        <name>thiamine diphosphate</name>
        <dbReference type="ChEBI" id="CHEBI:58937"/>
    </cofactor>
    <text evidence="11">Binds 1 thiamine pyrophosphate per subunit. During the reaction, the substrate forms a covalent intermediate with the cofactor.</text>
</comment>
<dbReference type="RefSeq" id="WP_345788693.1">
    <property type="nucleotide sequence ID" value="NZ_FNGO01000015.1"/>
</dbReference>
<evidence type="ECO:0000256" key="9">
    <source>
        <dbReference type="PIRSR" id="PIRSR605478-1"/>
    </source>
</evidence>
<evidence type="ECO:0000313" key="17">
    <source>
        <dbReference type="EMBL" id="SDM04402.1"/>
    </source>
</evidence>
<feature type="binding site" evidence="10">
    <location>
        <position position="471"/>
    </location>
    <ligand>
        <name>substrate</name>
    </ligand>
</feature>
<dbReference type="Pfam" id="PF02779">
    <property type="entry name" value="Transket_pyr"/>
    <property type="match status" value="1"/>
</dbReference>
<feature type="binding site" evidence="10">
    <location>
        <position position="382"/>
    </location>
    <ligand>
        <name>substrate</name>
    </ligand>
</feature>
<organism evidence="17 18">
    <name type="scientific">Halarsenatibacter silvermanii</name>
    <dbReference type="NCBI Taxonomy" id="321763"/>
    <lineage>
        <taxon>Bacteria</taxon>
        <taxon>Bacillati</taxon>
        <taxon>Bacillota</taxon>
        <taxon>Clostridia</taxon>
        <taxon>Halanaerobiales</taxon>
        <taxon>Halarsenatibacteraceae</taxon>
        <taxon>Halarsenatibacter</taxon>
    </lineage>
</organism>
<dbReference type="AlphaFoldDB" id="A0A1G9Q006"/>
<dbReference type="NCBIfam" id="TIGR00232">
    <property type="entry name" value="tktlase_bact"/>
    <property type="match status" value="1"/>
</dbReference>
<name>A0A1G9Q006_9FIRM</name>
<feature type="binding site" evidence="11">
    <location>
        <position position="261"/>
    </location>
    <ligand>
        <name>thiamine diphosphate</name>
        <dbReference type="ChEBI" id="CHEBI:58937"/>
    </ligand>
</feature>
<gene>
    <name evidence="17" type="ORF">SAMN04488692_1152</name>
</gene>
<evidence type="ECO:0000256" key="4">
    <source>
        <dbReference type="ARBA" id="ARBA00022723"/>
    </source>
</evidence>
<comment type="similarity">
    <text evidence="1">Belongs to the transketolase family.</text>
</comment>
<feature type="binding site" evidence="12">
    <location>
        <position position="187"/>
    </location>
    <ligand>
        <name>Mg(2+)</name>
        <dbReference type="ChEBI" id="CHEBI:18420"/>
    </ligand>
</feature>
<dbReference type="Proteomes" id="UP000199476">
    <property type="component" value="Unassembled WGS sequence"/>
</dbReference>
<comment type="cofactor">
    <cofactor evidence="12">
        <name>Mg(2+)</name>
        <dbReference type="ChEBI" id="CHEBI:18420"/>
    </cofactor>
    <text evidence="12">Binds 1 Mg(2+) ion per subunit. Can also utilize other divalent metal cations, such as Ca(2+), Mn(2+) and Co(2+).</text>
</comment>
<dbReference type="InterPro" id="IPR033247">
    <property type="entry name" value="Transketolase_fam"/>
</dbReference>
<evidence type="ECO:0000256" key="14">
    <source>
        <dbReference type="SAM" id="Coils"/>
    </source>
</evidence>
<feature type="binding site" evidence="11">
    <location>
        <position position="435"/>
    </location>
    <ligand>
        <name>thiamine diphosphate</name>
        <dbReference type="ChEBI" id="CHEBI:58937"/>
    </ligand>
</feature>
<dbReference type="Pfam" id="PF22613">
    <property type="entry name" value="Transketolase_C_1"/>
    <property type="match status" value="1"/>
</dbReference>
<feature type="binding site" evidence="10">
    <location>
        <position position="459"/>
    </location>
    <ligand>
        <name>substrate</name>
    </ligand>
</feature>
<sequence length="659" mass="73140">MKMLQKTANTVKGLAVDAVEKAGSGHPGMPVGCAELGTFLFAEVMSHYPEEPEWPDRDRFVLSAGHGSMLLYSLLHLSGYDLSLEDLKNFRQLDSPTPGHPEANETEGVETTTGPLGQGLSNAVGMAVAERMLAERYNTEEHKIVDHHTYVLASDGDLMEGISSEVGSLAGHLGLGRLIVFYDSNQISIEGSTDLTFTEDVPARFDAFGWQTIESVSGYDYDELREAVKVAQKEKNKPTLIEVNTQIAKGAPTMEGDAGSHGAPLGEEEIKGLKENIGFPPEKKFYVPDEVREFWRDRRAELNDEYLSWQNEFESWQQSNPDLHESWQSAHDLEIPESLYGSLEELDLELDTATRKSAGKVLSTVMEEIDYLVGGSADLAPSNKTYQENMGEIQEDDFAGRNFRFGVREHGMGGVVNGISLHEGIRPFAATFLVFSDYMRPAIRLAALMGLPNIYVFTHDSIFIGEDGPTHQPVEHLESLRLIPNLQVLRPADSEEACQAWQQALEYREGPTALILTRQTLPYLEKDSEPEISRGGYVLKEAADPEVIMMASGSEVSLAVETARRLEEKDVKARVISVPDREKFFRSLQEDEEMLSPTSSLRVVLEAGVGQGWYQFIGSDDMILSMEEFGRSAPGEEVGKYFGFDADQFCRSILENLQG</sequence>
<evidence type="ECO:0000256" key="10">
    <source>
        <dbReference type="PIRSR" id="PIRSR605478-2"/>
    </source>
</evidence>
<dbReference type="GO" id="GO:0006098">
    <property type="term" value="P:pentose-phosphate shunt"/>
    <property type="evidence" value="ECO:0007669"/>
    <property type="project" value="TreeGrafter"/>
</dbReference>
<dbReference type="EMBL" id="FNGO01000015">
    <property type="protein sequence ID" value="SDM04402.1"/>
    <property type="molecule type" value="Genomic_DNA"/>
</dbReference>
<feature type="coiled-coil region" evidence="14">
    <location>
        <begin position="292"/>
        <end position="319"/>
    </location>
</feature>
<evidence type="ECO:0000256" key="11">
    <source>
        <dbReference type="PIRSR" id="PIRSR605478-3"/>
    </source>
</evidence>
<keyword evidence="18" id="KW-1185">Reference proteome</keyword>
<dbReference type="EC" id="2.2.1.1" evidence="2 8"/>
<feature type="binding site" evidence="10">
    <location>
        <position position="261"/>
    </location>
    <ligand>
        <name>substrate</name>
    </ligand>
</feature>
<dbReference type="InterPro" id="IPR009014">
    <property type="entry name" value="Transketo_C/PFOR_II"/>
</dbReference>
<evidence type="ECO:0000256" key="1">
    <source>
        <dbReference type="ARBA" id="ARBA00007131"/>
    </source>
</evidence>
<dbReference type="CDD" id="cd02012">
    <property type="entry name" value="TPP_TK"/>
    <property type="match status" value="1"/>
</dbReference>
<evidence type="ECO:0000256" key="13">
    <source>
        <dbReference type="PIRSR" id="PIRSR605478-5"/>
    </source>
</evidence>
<feature type="binding site" evidence="10">
    <location>
        <position position="355"/>
    </location>
    <ligand>
        <name>substrate</name>
    </ligand>
</feature>
<dbReference type="FunFam" id="3.40.50.970:FF:000004">
    <property type="entry name" value="Transketolase"/>
    <property type="match status" value="1"/>
</dbReference>
<dbReference type="GO" id="GO:0046872">
    <property type="term" value="F:metal ion binding"/>
    <property type="evidence" value="ECO:0007669"/>
    <property type="project" value="UniProtKB-KW"/>
</dbReference>
<dbReference type="SUPFAM" id="SSF52518">
    <property type="entry name" value="Thiamin diphosphate-binding fold (THDP-binding)"/>
    <property type="match status" value="2"/>
</dbReference>
<feature type="active site" description="Proton donor" evidence="9">
    <location>
        <position position="409"/>
    </location>
</feature>
<reference evidence="17 18" key="1">
    <citation type="submission" date="2016-10" db="EMBL/GenBank/DDBJ databases">
        <authorList>
            <person name="de Groot N.N."/>
        </authorList>
    </citation>
    <scope>NUCLEOTIDE SEQUENCE [LARGE SCALE GENOMIC DNA]</scope>
    <source>
        <strain evidence="17 18">SLAS-1</strain>
    </source>
</reference>
<evidence type="ECO:0000256" key="3">
    <source>
        <dbReference type="ARBA" id="ARBA00022679"/>
    </source>
</evidence>
<dbReference type="InterPro" id="IPR055152">
    <property type="entry name" value="Transketolase-like_C_2"/>
</dbReference>
<evidence type="ECO:0000256" key="12">
    <source>
        <dbReference type="PIRSR" id="PIRSR605478-4"/>
    </source>
</evidence>
<feature type="domain" description="Transketolase-like pyrimidine-binding" evidence="16">
    <location>
        <begin position="352"/>
        <end position="523"/>
    </location>
</feature>
<feature type="binding site" evidence="12">
    <location>
        <position position="185"/>
    </location>
    <ligand>
        <name>Mg(2+)</name>
        <dbReference type="ChEBI" id="CHEBI:18420"/>
    </ligand>
</feature>
<feature type="region of interest" description="Disordered" evidence="15">
    <location>
        <begin position="92"/>
        <end position="117"/>
    </location>
</feature>
<dbReference type="SUPFAM" id="SSF52922">
    <property type="entry name" value="TK C-terminal domain-like"/>
    <property type="match status" value="1"/>
</dbReference>
<feature type="binding site" evidence="10">
    <location>
        <position position="518"/>
    </location>
    <ligand>
        <name>substrate</name>
    </ligand>
</feature>
<dbReference type="Gene3D" id="3.40.50.970">
    <property type="match status" value="2"/>
</dbReference>
<dbReference type="InterPro" id="IPR005474">
    <property type="entry name" value="Transketolase_N"/>
</dbReference>
<protein>
    <recommendedName>
        <fullName evidence="2 8">Transketolase</fullName>
        <ecNumber evidence="2 8">2.2.1.1</ecNumber>
    </recommendedName>
</protein>
<keyword evidence="6 11" id="KW-0786">Thiamine pyrophosphate</keyword>
<keyword evidence="4 12" id="KW-0479">Metal-binding</keyword>
<evidence type="ECO:0000313" key="18">
    <source>
        <dbReference type="Proteomes" id="UP000199476"/>
    </source>
</evidence>
<dbReference type="CDD" id="cd07033">
    <property type="entry name" value="TPP_PYR_DXS_TK_like"/>
    <property type="match status" value="1"/>
</dbReference>
<dbReference type="GO" id="GO:0004802">
    <property type="term" value="F:transketolase activity"/>
    <property type="evidence" value="ECO:0007669"/>
    <property type="project" value="UniProtKB-UniRule"/>
</dbReference>
<feature type="binding site" evidence="11">
    <location>
        <position position="156"/>
    </location>
    <ligand>
        <name>thiamine diphosphate</name>
        <dbReference type="ChEBI" id="CHEBI:58937"/>
    </ligand>
</feature>
<evidence type="ECO:0000256" key="5">
    <source>
        <dbReference type="ARBA" id="ARBA00022842"/>
    </source>
</evidence>
<keyword evidence="3" id="KW-0808">Transferase</keyword>
<feature type="binding site" evidence="11">
    <location>
        <begin position="114"/>
        <end position="116"/>
    </location>
    <ligand>
        <name>thiamine diphosphate</name>
        <dbReference type="ChEBI" id="CHEBI:58937"/>
    </ligand>
</feature>
<feature type="site" description="Important for catalytic activity" evidence="13">
    <location>
        <position position="261"/>
    </location>
</feature>
<dbReference type="SMART" id="SM00861">
    <property type="entry name" value="Transket_pyr"/>
    <property type="match status" value="1"/>
</dbReference>
<evidence type="ECO:0000256" key="2">
    <source>
        <dbReference type="ARBA" id="ARBA00013152"/>
    </source>
</evidence>
<dbReference type="FunFam" id="3.40.50.970:FF:000003">
    <property type="entry name" value="Transketolase"/>
    <property type="match status" value="1"/>
</dbReference>
<evidence type="ECO:0000256" key="6">
    <source>
        <dbReference type="ARBA" id="ARBA00023052"/>
    </source>
</evidence>
<keyword evidence="5 12" id="KW-0460">Magnesium</keyword>
<feature type="site" description="Important for catalytic activity" evidence="13">
    <location>
        <position position="26"/>
    </location>
</feature>
<feature type="binding site" evidence="10">
    <location>
        <position position="26"/>
    </location>
    <ligand>
        <name>substrate</name>
    </ligand>
</feature>